<dbReference type="GO" id="GO:0004879">
    <property type="term" value="F:nuclear receptor activity"/>
    <property type="evidence" value="ECO:0007669"/>
    <property type="project" value="TreeGrafter"/>
</dbReference>
<dbReference type="InterPro" id="IPR050234">
    <property type="entry name" value="Nuclear_hormone_rcpt_NR1"/>
</dbReference>
<dbReference type="InterPro" id="IPR001628">
    <property type="entry name" value="Znf_hrmn_rcpt"/>
</dbReference>
<gene>
    <name evidence="13" type="ORF">OSB1V03_LOCUS5027</name>
</gene>
<evidence type="ECO:0000256" key="7">
    <source>
        <dbReference type="ARBA" id="ARBA00023170"/>
    </source>
</evidence>
<keyword evidence="1" id="KW-0479">Metal-binding</keyword>
<dbReference type="Proteomes" id="UP000759131">
    <property type="component" value="Unassembled WGS sequence"/>
</dbReference>
<feature type="compositionally biased region" description="Low complexity" evidence="10">
    <location>
        <begin position="564"/>
        <end position="584"/>
    </location>
</feature>
<evidence type="ECO:0000256" key="9">
    <source>
        <dbReference type="SAM" id="Coils"/>
    </source>
</evidence>
<feature type="domain" description="Nuclear receptor" evidence="11">
    <location>
        <begin position="408"/>
        <end position="483"/>
    </location>
</feature>
<evidence type="ECO:0000256" key="4">
    <source>
        <dbReference type="ARBA" id="ARBA00023015"/>
    </source>
</evidence>
<dbReference type="PROSITE" id="PS51030">
    <property type="entry name" value="NUCLEAR_REC_DBD_2"/>
    <property type="match status" value="2"/>
</dbReference>
<evidence type="ECO:0000256" key="10">
    <source>
        <dbReference type="SAM" id="MobiDB-lite"/>
    </source>
</evidence>
<dbReference type="PANTHER" id="PTHR24082:SF283">
    <property type="entry name" value="NUCLEAR HORMONE RECEPTOR HR96"/>
    <property type="match status" value="1"/>
</dbReference>
<evidence type="ECO:0000259" key="12">
    <source>
        <dbReference type="PROSITE" id="PS51843"/>
    </source>
</evidence>
<feature type="coiled-coil region" evidence="9">
    <location>
        <begin position="123"/>
        <end position="150"/>
    </location>
</feature>
<dbReference type="InterPro" id="IPR000536">
    <property type="entry name" value="Nucl_hrmn_rcpt_lig-bd"/>
</dbReference>
<dbReference type="SMART" id="SM00430">
    <property type="entry name" value="HOLI"/>
    <property type="match status" value="1"/>
</dbReference>
<feature type="domain" description="NR LBD" evidence="12">
    <location>
        <begin position="646"/>
        <end position="876"/>
    </location>
</feature>
<keyword evidence="3" id="KW-0862">Zinc</keyword>
<keyword evidence="7" id="KW-0675">Receptor</keyword>
<protein>
    <submittedName>
        <fullName evidence="13">Uncharacterized protein</fullName>
    </submittedName>
</protein>
<dbReference type="OrthoDB" id="6352325at2759"/>
<dbReference type="PANTHER" id="PTHR24082">
    <property type="entry name" value="NUCLEAR HORMONE RECEPTOR"/>
    <property type="match status" value="1"/>
</dbReference>
<dbReference type="Gene3D" id="1.10.565.10">
    <property type="entry name" value="Retinoid X Receptor"/>
    <property type="match status" value="2"/>
</dbReference>
<dbReference type="AlphaFoldDB" id="A0A7R9KJV0"/>
<dbReference type="Pfam" id="PF00105">
    <property type="entry name" value="zf-C4"/>
    <property type="match status" value="2"/>
</dbReference>
<keyword evidence="8" id="KW-0539">Nucleus</keyword>
<evidence type="ECO:0000256" key="5">
    <source>
        <dbReference type="ARBA" id="ARBA00023125"/>
    </source>
</evidence>
<dbReference type="SUPFAM" id="SSF57716">
    <property type="entry name" value="Glucocorticoid receptor-like (DNA-binding domain)"/>
    <property type="match status" value="2"/>
</dbReference>
<dbReference type="GO" id="GO:0008270">
    <property type="term" value="F:zinc ion binding"/>
    <property type="evidence" value="ECO:0007669"/>
    <property type="project" value="UniProtKB-KW"/>
</dbReference>
<dbReference type="SUPFAM" id="SSF48508">
    <property type="entry name" value="Nuclear receptor ligand-binding domain"/>
    <property type="match status" value="2"/>
</dbReference>
<dbReference type="GO" id="GO:0000978">
    <property type="term" value="F:RNA polymerase II cis-regulatory region sequence-specific DNA binding"/>
    <property type="evidence" value="ECO:0007669"/>
    <property type="project" value="TreeGrafter"/>
</dbReference>
<evidence type="ECO:0000256" key="8">
    <source>
        <dbReference type="ARBA" id="ARBA00023242"/>
    </source>
</evidence>
<keyword evidence="9" id="KW-0175">Coiled coil</keyword>
<evidence type="ECO:0000256" key="6">
    <source>
        <dbReference type="ARBA" id="ARBA00023163"/>
    </source>
</evidence>
<keyword evidence="2" id="KW-0863">Zinc-finger</keyword>
<dbReference type="EMBL" id="OC857002">
    <property type="protein sequence ID" value="CAD7624584.1"/>
    <property type="molecule type" value="Genomic_DNA"/>
</dbReference>
<feature type="domain" description="Nuclear receptor" evidence="11">
    <location>
        <begin position="1"/>
        <end position="65"/>
    </location>
</feature>
<evidence type="ECO:0000256" key="3">
    <source>
        <dbReference type="ARBA" id="ARBA00022833"/>
    </source>
</evidence>
<keyword evidence="5" id="KW-0238">DNA-binding</keyword>
<evidence type="ECO:0000256" key="1">
    <source>
        <dbReference type="ARBA" id="ARBA00022723"/>
    </source>
</evidence>
<reference evidence="13" key="1">
    <citation type="submission" date="2020-11" db="EMBL/GenBank/DDBJ databases">
        <authorList>
            <person name="Tran Van P."/>
        </authorList>
    </citation>
    <scope>NUCLEOTIDE SEQUENCE</scope>
</reference>
<dbReference type="GO" id="GO:0000122">
    <property type="term" value="P:negative regulation of transcription by RNA polymerase II"/>
    <property type="evidence" value="ECO:0007669"/>
    <property type="project" value="TreeGrafter"/>
</dbReference>
<name>A0A7R9KJV0_9ACAR</name>
<dbReference type="SMART" id="SM00399">
    <property type="entry name" value="ZnF_C4"/>
    <property type="match status" value="2"/>
</dbReference>
<evidence type="ECO:0000256" key="2">
    <source>
        <dbReference type="ARBA" id="ARBA00022771"/>
    </source>
</evidence>
<evidence type="ECO:0000259" key="11">
    <source>
        <dbReference type="PROSITE" id="PS51030"/>
    </source>
</evidence>
<evidence type="ECO:0000313" key="14">
    <source>
        <dbReference type="Proteomes" id="UP000759131"/>
    </source>
</evidence>
<dbReference type="Gene3D" id="3.30.50.10">
    <property type="entry name" value="Erythroid Transcription Factor GATA-1, subunit A"/>
    <property type="match status" value="2"/>
</dbReference>
<dbReference type="PROSITE" id="PS51843">
    <property type="entry name" value="NR_LBD"/>
    <property type="match status" value="1"/>
</dbReference>
<keyword evidence="4" id="KW-0805">Transcription regulation</keyword>
<proteinExistence type="predicted"/>
<dbReference type="InterPro" id="IPR013088">
    <property type="entry name" value="Znf_NHR/GATA"/>
</dbReference>
<keyword evidence="6" id="KW-0804">Transcription</keyword>
<dbReference type="GO" id="GO:0030154">
    <property type="term" value="P:cell differentiation"/>
    <property type="evidence" value="ECO:0007669"/>
    <property type="project" value="TreeGrafter"/>
</dbReference>
<evidence type="ECO:0000313" key="13">
    <source>
        <dbReference type="EMBL" id="CAD7624584.1"/>
    </source>
</evidence>
<sequence length="876" mass="101622">MGYNFNALTCESCKVMFRRNAHNFEKYRCSYNGNCRIDMKTRKLCKSCRLTKCFINGMKIVRKESIMTAEQKEIRLRKIEANREQKSMDTDTIIPNTRPSVIQSTDTQTSAAPVESMSVLKKFDHLESDYEKLKARLTELEAIIKNNNITVNNNYDNNYNNSQNCCNTHNDSNNNIVNELMPYKSEYQSVYERAVELELSFAPSVGHAINPMDRMDMSYTEVESTRLHELVTAVNAIRLQDWTQINEWCQRRLISEFNNGIHDSINTSKMLGLYLERVTQGTVQMAKCLPAFTQLPEDDRIALIKYGCSDICALRSVLCFNYDHEYWNFQMRNLYDRYRNFIANIGREWDSDTIIIDLLSIILLFNPDREWLMNREGELSPGEMANPIDIVTRCQNPCQNRQMARDVGVLCVICGDISHGYNFNALTCESCKVMFRRNAHNIEKYECNFNGNCRIDIKSRKLCKSCRLRKCFANGMKIDNIMTAEQIQRRRDKIEANRVRKAVNSAVTATRPSVITAANPQTSAAPVESMAVLKKFDHLESDYEKLKARFNELEAIIKDNNIIPKSNYNSNNSNQNSGNNHSDSIANNLMPYKSEYKSVYERAVELELSFAPSVSRPLNPMDTSFTETEITRLRELLSAANAIQPQNWTEITISCQNELIVQFNNGNQCSRNTTKMLAIYLERVTEGIMQMSKCVPAFNQLSDTDQLSLIKYGCFDICALRSVLCFNYDYEYWNYQMDADNSVILKLDLLKAEKRNIYGSYHTFLTNIGRQWDSDPIVIDLLTTILLFNPDRPELMSRELIRLQQNIYMYLLQRYLIIKYGSESEAKTKYLRLMSCLMDLNGLEDKIAYNWMETDCTYIPLDKLKNKTRQQQQLKR</sequence>
<dbReference type="InterPro" id="IPR035500">
    <property type="entry name" value="NHR-like_dom_sf"/>
</dbReference>
<dbReference type="PRINTS" id="PR00047">
    <property type="entry name" value="STROIDFINGER"/>
</dbReference>
<organism evidence="13">
    <name type="scientific">Medioppia subpectinata</name>
    <dbReference type="NCBI Taxonomy" id="1979941"/>
    <lineage>
        <taxon>Eukaryota</taxon>
        <taxon>Metazoa</taxon>
        <taxon>Ecdysozoa</taxon>
        <taxon>Arthropoda</taxon>
        <taxon>Chelicerata</taxon>
        <taxon>Arachnida</taxon>
        <taxon>Acari</taxon>
        <taxon>Acariformes</taxon>
        <taxon>Sarcoptiformes</taxon>
        <taxon>Oribatida</taxon>
        <taxon>Brachypylina</taxon>
        <taxon>Oppioidea</taxon>
        <taxon>Oppiidae</taxon>
        <taxon>Medioppia</taxon>
    </lineage>
</organism>
<dbReference type="EMBL" id="CAJPIZ010002427">
    <property type="protein sequence ID" value="CAG2105014.1"/>
    <property type="molecule type" value="Genomic_DNA"/>
</dbReference>
<accession>A0A7R9KJV0</accession>
<feature type="region of interest" description="Disordered" evidence="10">
    <location>
        <begin position="564"/>
        <end position="586"/>
    </location>
</feature>
<keyword evidence="14" id="KW-1185">Reference proteome</keyword>
<dbReference type="GO" id="GO:0045944">
    <property type="term" value="P:positive regulation of transcription by RNA polymerase II"/>
    <property type="evidence" value="ECO:0007669"/>
    <property type="project" value="TreeGrafter"/>
</dbReference>